<dbReference type="EC" id="2.7.2.1" evidence="6"/>
<dbReference type="PROSITE" id="PS01075">
    <property type="entry name" value="ACETATE_KINASE_1"/>
    <property type="match status" value="1"/>
</dbReference>
<dbReference type="GO" id="GO:0006083">
    <property type="term" value="P:acetate metabolic process"/>
    <property type="evidence" value="ECO:0007669"/>
    <property type="project" value="TreeGrafter"/>
</dbReference>
<dbReference type="InterPro" id="IPR023865">
    <property type="entry name" value="Aliphatic_acid_kinase_CS"/>
</dbReference>
<dbReference type="GeneID" id="98309113"/>
<comment type="caution">
    <text evidence="6">Lacks conserved residue(s) required for the propagation of feature annotation.</text>
</comment>
<dbReference type="NCBIfam" id="TIGR00016">
    <property type="entry name" value="ackA"/>
    <property type="match status" value="1"/>
</dbReference>
<keyword evidence="9" id="KW-1185">Reference proteome</keyword>
<evidence type="ECO:0000256" key="4">
    <source>
        <dbReference type="ARBA" id="ARBA00022777"/>
    </source>
</evidence>
<dbReference type="Proteomes" id="UP000051166">
    <property type="component" value="Unassembled WGS sequence"/>
</dbReference>
<keyword evidence="5 6" id="KW-0067">ATP-binding</keyword>
<keyword evidence="6" id="KW-0479">Metal-binding</keyword>
<evidence type="ECO:0000313" key="8">
    <source>
        <dbReference type="EMBL" id="KRL96942.1"/>
    </source>
</evidence>
<feature type="site" description="Transition state stabilizer" evidence="6">
    <location>
        <position position="179"/>
    </location>
</feature>
<comment type="subunit">
    <text evidence="6">Homodimer.</text>
</comment>
<keyword evidence="4 6" id="KW-0418">Kinase</keyword>
<dbReference type="Pfam" id="PF00871">
    <property type="entry name" value="Acetate_kinase"/>
    <property type="match status" value="1"/>
</dbReference>
<dbReference type="RefSeq" id="WP_056961747.1">
    <property type="nucleotide sequence ID" value="NZ_AZFQ01000054.1"/>
</dbReference>
<keyword evidence="2 6" id="KW-0808">Transferase</keyword>
<evidence type="ECO:0000256" key="6">
    <source>
        <dbReference type="HAMAP-Rule" id="MF_00020"/>
    </source>
</evidence>
<dbReference type="CDD" id="cd24010">
    <property type="entry name" value="ASKHA_NBD_AcK_PK"/>
    <property type="match status" value="1"/>
</dbReference>
<keyword evidence="3 6" id="KW-0547">Nucleotide-binding</keyword>
<feature type="binding site" evidence="6">
    <location>
        <begin position="283"/>
        <end position="285"/>
    </location>
    <ligand>
        <name>ATP</name>
        <dbReference type="ChEBI" id="CHEBI:30616"/>
    </ligand>
</feature>
<comment type="caution">
    <text evidence="8">The sequence shown here is derived from an EMBL/GenBank/DDBJ whole genome shotgun (WGS) entry which is preliminary data.</text>
</comment>
<feature type="site" description="Transition state stabilizer" evidence="6">
    <location>
        <position position="240"/>
    </location>
</feature>
<dbReference type="PATRIC" id="fig|1423801.4.peg.1925"/>
<dbReference type="GO" id="GO:0005737">
    <property type="term" value="C:cytoplasm"/>
    <property type="evidence" value="ECO:0007669"/>
    <property type="project" value="UniProtKB-SubCell"/>
</dbReference>
<dbReference type="GO" id="GO:0005524">
    <property type="term" value="F:ATP binding"/>
    <property type="evidence" value="ECO:0007669"/>
    <property type="project" value="UniProtKB-KW"/>
</dbReference>
<feature type="binding site" evidence="6">
    <location>
        <position position="384"/>
    </location>
    <ligand>
        <name>Mg(2+)</name>
        <dbReference type="ChEBI" id="CHEBI:18420"/>
    </ligand>
</feature>
<dbReference type="EMBL" id="AZFQ01000054">
    <property type="protein sequence ID" value="KRL96942.1"/>
    <property type="molecule type" value="Genomic_DNA"/>
</dbReference>
<dbReference type="PROSITE" id="PS01076">
    <property type="entry name" value="ACETATE_KINASE_2"/>
    <property type="match status" value="1"/>
</dbReference>
<dbReference type="AlphaFoldDB" id="A0A0R1UVC4"/>
<dbReference type="GO" id="GO:0000287">
    <property type="term" value="F:magnesium ion binding"/>
    <property type="evidence" value="ECO:0007669"/>
    <property type="project" value="UniProtKB-UniRule"/>
</dbReference>
<reference evidence="8 9" key="1">
    <citation type="journal article" date="2015" name="Genome Announc.">
        <title>Expanding the biotechnology potential of lactobacilli through comparative genomics of 213 strains and associated genera.</title>
        <authorList>
            <person name="Sun Z."/>
            <person name="Harris H.M."/>
            <person name="McCann A."/>
            <person name="Guo C."/>
            <person name="Argimon S."/>
            <person name="Zhang W."/>
            <person name="Yang X."/>
            <person name="Jeffery I.B."/>
            <person name="Cooney J.C."/>
            <person name="Kagawa T.F."/>
            <person name="Liu W."/>
            <person name="Song Y."/>
            <person name="Salvetti E."/>
            <person name="Wrobel A."/>
            <person name="Rasinkangas P."/>
            <person name="Parkhill J."/>
            <person name="Rea M.C."/>
            <person name="O'Sullivan O."/>
            <person name="Ritari J."/>
            <person name="Douillard F.P."/>
            <person name="Paul Ross R."/>
            <person name="Yang R."/>
            <person name="Briner A.E."/>
            <person name="Felis G.E."/>
            <person name="de Vos W.M."/>
            <person name="Barrangou R."/>
            <person name="Klaenhammer T.R."/>
            <person name="Caufield P.W."/>
            <person name="Cui Y."/>
            <person name="Zhang H."/>
            <person name="O'Toole P.W."/>
        </authorList>
    </citation>
    <scope>NUCLEOTIDE SEQUENCE [LARGE SCALE GENOMIC DNA]</scope>
    <source>
        <strain evidence="8 9">DSM 16230</strain>
    </source>
</reference>
<comment type="function">
    <text evidence="6">Catalyzes the formation of acetyl phosphate from acetate and ATP. Can also catalyze the reverse reaction.</text>
</comment>
<evidence type="ECO:0000256" key="7">
    <source>
        <dbReference type="RuleBase" id="RU003835"/>
    </source>
</evidence>
<comment type="subcellular location">
    <subcellularLocation>
        <location evidence="6">Cytoplasm</location>
    </subcellularLocation>
</comment>
<dbReference type="InterPro" id="IPR004372">
    <property type="entry name" value="Ac/propionate_kinase"/>
</dbReference>
<evidence type="ECO:0000256" key="5">
    <source>
        <dbReference type="ARBA" id="ARBA00022840"/>
    </source>
</evidence>
<feature type="binding site" evidence="6">
    <location>
        <position position="8"/>
    </location>
    <ligand>
        <name>Mg(2+)</name>
        <dbReference type="ChEBI" id="CHEBI:18420"/>
    </ligand>
</feature>
<dbReference type="PRINTS" id="PR00471">
    <property type="entry name" value="ACETATEKNASE"/>
</dbReference>
<feature type="binding site" evidence="6">
    <location>
        <position position="90"/>
    </location>
    <ligand>
        <name>substrate</name>
    </ligand>
</feature>
<comment type="catalytic activity">
    <reaction evidence="6">
        <text>acetate + ATP = acetyl phosphate + ADP</text>
        <dbReference type="Rhea" id="RHEA:11352"/>
        <dbReference type="ChEBI" id="CHEBI:22191"/>
        <dbReference type="ChEBI" id="CHEBI:30089"/>
        <dbReference type="ChEBI" id="CHEBI:30616"/>
        <dbReference type="ChEBI" id="CHEBI:456216"/>
        <dbReference type="EC" id="2.7.2.1"/>
    </reaction>
</comment>
<comment type="pathway">
    <text evidence="6">Metabolic intermediate biosynthesis; acetyl-CoA biosynthesis; acetyl-CoA from acetate: step 1/2.</text>
</comment>
<dbReference type="STRING" id="1423801.FD50_GL001884"/>
<proteinExistence type="inferred from homology"/>
<dbReference type="OrthoDB" id="9802453at2"/>
<dbReference type="PIRSF" id="PIRSF000722">
    <property type="entry name" value="Acetate_prop_kin"/>
    <property type="match status" value="1"/>
</dbReference>
<keyword evidence="6" id="KW-0460">Magnesium</keyword>
<dbReference type="GO" id="GO:0006085">
    <property type="term" value="P:acetyl-CoA biosynthetic process"/>
    <property type="evidence" value="ECO:0007669"/>
    <property type="project" value="UniProtKB-UniRule"/>
</dbReference>
<comment type="similarity">
    <text evidence="1 6 7">Belongs to the acetokinase family.</text>
</comment>
<keyword evidence="6" id="KW-0963">Cytoplasm</keyword>
<dbReference type="SUPFAM" id="SSF53067">
    <property type="entry name" value="Actin-like ATPase domain"/>
    <property type="match status" value="2"/>
</dbReference>
<evidence type="ECO:0000256" key="1">
    <source>
        <dbReference type="ARBA" id="ARBA00008748"/>
    </source>
</evidence>
<evidence type="ECO:0000313" key="9">
    <source>
        <dbReference type="Proteomes" id="UP000051166"/>
    </source>
</evidence>
<comment type="cofactor">
    <cofactor evidence="6">
        <name>Mg(2+)</name>
        <dbReference type="ChEBI" id="CHEBI:18420"/>
    </cofactor>
    <cofactor evidence="6">
        <name>Mn(2+)</name>
        <dbReference type="ChEBI" id="CHEBI:29035"/>
    </cofactor>
    <text evidence="6">Mg(2+). Can also accept Mn(2+).</text>
</comment>
<dbReference type="InterPro" id="IPR043129">
    <property type="entry name" value="ATPase_NBD"/>
</dbReference>
<feature type="binding site" evidence="6">
    <location>
        <position position="15"/>
    </location>
    <ligand>
        <name>ATP</name>
        <dbReference type="ChEBI" id="CHEBI:30616"/>
    </ligand>
</feature>
<feature type="active site" description="Proton donor/acceptor" evidence="6">
    <location>
        <position position="147"/>
    </location>
</feature>
<gene>
    <name evidence="6" type="primary">ackA</name>
    <name evidence="8" type="ORF">FD50_GL001884</name>
</gene>
<evidence type="ECO:0000256" key="2">
    <source>
        <dbReference type="ARBA" id="ARBA00022679"/>
    </source>
</evidence>
<accession>A0A0R1UVC4</accession>
<dbReference type="Gene3D" id="3.30.420.40">
    <property type="match status" value="2"/>
</dbReference>
<protein>
    <recommendedName>
        <fullName evidence="6">Acetate kinase</fullName>
        <ecNumber evidence="6">2.7.2.1</ecNumber>
    </recommendedName>
    <alternativeName>
        <fullName evidence="6">Acetokinase</fullName>
    </alternativeName>
</protein>
<feature type="binding site" evidence="6">
    <location>
        <begin position="207"/>
        <end position="211"/>
    </location>
    <ligand>
        <name>ATP</name>
        <dbReference type="ChEBI" id="CHEBI:30616"/>
    </ligand>
</feature>
<dbReference type="PANTHER" id="PTHR21060">
    <property type="entry name" value="ACETATE KINASE"/>
    <property type="match status" value="1"/>
</dbReference>
<dbReference type="PANTHER" id="PTHR21060:SF15">
    <property type="entry name" value="ACETATE KINASE-RELATED"/>
    <property type="match status" value="1"/>
</dbReference>
<dbReference type="InterPro" id="IPR000890">
    <property type="entry name" value="Aliphatic_acid_kin_short-chain"/>
</dbReference>
<dbReference type="GO" id="GO:0008776">
    <property type="term" value="F:acetate kinase activity"/>
    <property type="evidence" value="ECO:0007669"/>
    <property type="project" value="UniProtKB-UniRule"/>
</dbReference>
<sequence length="410" mass="44916">MRKILAVNSGSSTLKMRVFEMPCERESASLLFDPIKREHCNILLKTGTQQKIWHLQQGFDYNEAVAYAVKLLLNSKVISSLDEIKGVGHRIVAGGERFTHSVVITPEVLTQIEKLSELAPLHNPANLKGIAAIQKILPEVPQVAVFDTAFHAAMPAKNFLYALPYAYYTKYGVRKYGAHGTSHRYVALQAAQKLHKPLSKLKLITLHLGSGASITAIKDGKSVDTSMGFSPVSGLMMSSRAGDVDFSALAYLMHKGVIANIDSCLALLNHDSGLLGISQHSADLRQIEEKAKTDPQSQLAIEMFVKKICDYLGAYWLELGGADALVFTGGIGERDAKMRARITAKLGALQIFADLAANKDANEREADFTGKDSKARLFVIPTNEELMIARDVNELTNEVSLKVGEHLKKN</sequence>
<evidence type="ECO:0000256" key="3">
    <source>
        <dbReference type="ARBA" id="ARBA00022741"/>
    </source>
</evidence>
<organism evidence="8 9">
    <name type="scientific">Liquorilactobacillus satsumensis DSM 16230 = JCM 12392</name>
    <dbReference type="NCBI Taxonomy" id="1423801"/>
    <lineage>
        <taxon>Bacteria</taxon>
        <taxon>Bacillati</taxon>
        <taxon>Bacillota</taxon>
        <taxon>Bacilli</taxon>
        <taxon>Lactobacillales</taxon>
        <taxon>Lactobacillaceae</taxon>
        <taxon>Liquorilactobacillus</taxon>
    </lineage>
</organism>
<dbReference type="UniPathway" id="UPA00340">
    <property type="reaction ID" value="UER00458"/>
</dbReference>
<name>A0A0R1UVC4_9LACO</name>
<dbReference type="HAMAP" id="MF_00020">
    <property type="entry name" value="Acetate_kinase"/>
    <property type="match status" value="1"/>
</dbReference>